<dbReference type="SUPFAM" id="SSF51197">
    <property type="entry name" value="Clavaminate synthase-like"/>
    <property type="match status" value="1"/>
</dbReference>
<dbReference type="GO" id="GO:0016706">
    <property type="term" value="F:2-oxoglutarate-dependent dioxygenase activity"/>
    <property type="evidence" value="ECO:0007669"/>
    <property type="project" value="UniProtKB-ARBA"/>
</dbReference>
<dbReference type="AlphaFoldDB" id="A0A8S0RXR1"/>
<comment type="caution">
    <text evidence="6">The sequence shown here is derived from an EMBL/GenBank/DDBJ whole genome shotgun (WGS) entry which is preliminary data.</text>
</comment>
<keyword evidence="2" id="KW-0408">Iron</keyword>
<evidence type="ECO:0000259" key="3">
    <source>
        <dbReference type="Pfam" id="PF03171"/>
    </source>
</evidence>
<evidence type="ECO:0000313" key="6">
    <source>
        <dbReference type="EMBL" id="CAA2984382.1"/>
    </source>
</evidence>
<dbReference type="InterPro" id="IPR050231">
    <property type="entry name" value="Iron_ascorbate_oxido_reductase"/>
</dbReference>
<dbReference type="PANTHER" id="PTHR47990">
    <property type="entry name" value="2-OXOGLUTARATE (2OG) AND FE(II)-DEPENDENT OXYGENASE SUPERFAMILY PROTEIN-RELATED"/>
    <property type="match status" value="1"/>
</dbReference>
<evidence type="ECO:0000256" key="2">
    <source>
        <dbReference type="ARBA" id="ARBA00023004"/>
    </source>
</evidence>
<sequence>MASKGSAVPVIDMQDLSGLPERLVKACEEWGCFRIVNHGVPMELMSEMKCVSRSLLDLPMEIKMRNSHPEHGKGYTPPNMASPYFEGLSLYDMALPGAVDEFCSQVGASSHQREIIEKYGFAVYDLVQNLGSKLMEDPGFLTILQDDETINGLEAVDKYTGELVSVDPIPGTLVVNVGDMAKVWSNGRFCNVKHRVQCYEPKIRTSIALFVLAPRDENVEASPQLVDVHHPRLYVPFHFEDYRKLRTTTKSPTGAALELLRTKN</sequence>
<evidence type="ECO:0000259" key="4">
    <source>
        <dbReference type="Pfam" id="PF14226"/>
    </source>
</evidence>
<evidence type="ECO:0000256" key="1">
    <source>
        <dbReference type="ARBA" id="ARBA00022723"/>
    </source>
</evidence>
<dbReference type="InterPro" id="IPR027443">
    <property type="entry name" value="IPNS-like_sf"/>
</dbReference>
<evidence type="ECO:0000313" key="5">
    <source>
        <dbReference type="EMBL" id="CAA2984381.1"/>
    </source>
</evidence>
<dbReference type="Gene3D" id="2.60.120.330">
    <property type="entry name" value="B-lactam Antibiotic, Isopenicillin N Synthase, Chain"/>
    <property type="match status" value="2"/>
</dbReference>
<keyword evidence="6" id="KW-0560">Oxidoreductase</keyword>
<gene>
    <name evidence="6" type="ORF">OLEA9_A078669</name>
    <name evidence="5" type="ORF">OLEA9_A113864</name>
</gene>
<proteinExistence type="predicted"/>
<dbReference type="EMBL" id="CACTIH010003762">
    <property type="protein sequence ID" value="CAA2984382.1"/>
    <property type="molecule type" value="Genomic_DNA"/>
</dbReference>
<organism evidence="6 7">
    <name type="scientific">Olea europaea subsp. europaea</name>
    <dbReference type="NCBI Taxonomy" id="158383"/>
    <lineage>
        <taxon>Eukaryota</taxon>
        <taxon>Viridiplantae</taxon>
        <taxon>Streptophyta</taxon>
        <taxon>Embryophyta</taxon>
        <taxon>Tracheophyta</taxon>
        <taxon>Spermatophyta</taxon>
        <taxon>Magnoliopsida</taxon>
        <taxon>eudicotyledons</taxon>
        <taxon>Gunneridae</taxon>
        <taxon>Pentapetalae</taxon>
        <taxon>asterids</taxon>
        <taxon>lamiids</taxon>
        <taxon>Lamiales</taxon>
        <taxon>Oleaceae</taxon>
        <taxon>Oleeae</taxon>
        <taxon>Olea</taxon>
    </lineage>
</organism>
<evidence type="ECO:0000313" key="7">
    <source>
        <dbReference type="Proteomes" id="UP000594638"/>
    </source>
</evidence>
<dbReference type="Gramene" id="OE9A113864T1">
    <property type="protein sequence ID" value="OE9A113864C1"/>
    <property type="gene ID" value="OE9A113864"/>
</dbReference>
<keyword evidence="6" id="KW-0223">Dioxygenase</keyword>
<dbReference type="EMBL" id="CACTIH010003762">
    <property type="protein sequence ID" value="CAA2984381.1"/>
    <property type="molecule type" value="Genomic_DNA"/>
</dbReference>
<dbReference type="Proteomes" id="UP000594638">
    <property type="component" value="Unassembled WGS sequence"/>
</dbReference>
<accession>A0A8S0RXR1</accession>
<feature type="domain" description="Isopenicillin N synthase-like Fe(2+) 2OG dioxygenase" evidence="3">
    <location>
        <begin position="129"/>
        <end position="211"/>
    </location>
</feature>
<dbReference type="Pfam" id="PF14226">
    <property type="entry name" value="DIOX_N"/>
    <property type="match status" value="1"/>
</dbReference>
<keyword evidence="1" id="KW-0479">Metal-binding</keyword>
<protein>
    <submittedName>
        <fullName evidence="6">2-oxoglutarate-dependent dioxygenase DAO-like</fullName>
    </submittedName>
</protein>
<dbReference type="InterPro" id="IPR044861">
    <property type="entry name" value="IPNS-like_FE2OG_OXY"/>
</dbReference>
<name>A0A8S0RXR1_OLEEU</name>
<dbReference type="GO" id="GO:0046872">
    <property type="term" value="F:metal ion binding"/>
    <property type="evidence" value="ECO:0007669"/>
    <property type="project" value="UniProtKB-KW"/>
</dbReference>
<dbReference type="InterPro" id="IPR026992">
    <property type="entry name" value="DIOX_N"/>
</dbReference>
<dbReference type="Pfam" id="PF03171">
    <property type="entry name" value="2OG-FeII_Oxy"/>
    <property type="match status" value="1"/>
</dbReference>
<keyword evidence="7" id="KW-1185">Reference proteome</keyword>
<reference evidence="6 7" key="1">
    <citation type="submission" date="2019-12" db="EMBL/GenBank/DDBJ databases">
        <authorList>
            <person name="Alioto T."/>
            <person name="Alioto T."/>
            <person name="Gomez Garrido J."/>
        </authorList>
    </citation>
    <scope>NUCLEOTIDE SEQUENCE [LARGE SCALE GENOMIC DNA]</scope>
</reference>
<dbReference type="Gramene" id="OE9A078669T1">
    <property type="protein sequence ID" value="OE9A078669C1"/>
    <property type="gene ID" value="OE9A078669"/>
</dbReference>
<dbReference type="OrthoDB" id="288590at2759"/>
<feature type="domain" description="Non-haem dioxygenase N-terminal" evidence="4">
    <location>
        <begin position="8"/>
        <end position="78"/>
    </location>
</feature>